<feature type="signal peptide" evidence="2">
    <location>
        <begin position="1"/>
        <end position="16"/>
    </location>
</feature>
<protein>
    <recommendedName>
        <fullName evidence="3">Ricin B lectin domain-containing protein</fullName>
    </recommendedName>
</protein>
<keyword evidence="5" id="KW-1185">Reference proteome</keyword>
<evidence type="ECO:0000313" key="4">
    <source>
        <dbReference type="EMBL" id="ROV90308.1"/>
    </source>
</evidence>
<dbReference type="STRING" id="252740.A0A423VH14"/>
<accession>A0A423VH14</accession>
<evidence type="ECO:0000313" key="5">
    <source>
        <dbReference type="Proteomes" id="UP000284375"/>
    </source>
</evidence>
<dbReference type="AlphaFoldDB" id="A0A423VH14"/>
<feature type="domain" description="Ricin B lectin" evidence="3">
    <location>
        <begin position="106"/>
        <end position="212"/>
    </location>
</feature>
<dbReference type="EMBL" id="LJZO01000051">
    <property type="protein sequence ID" value="ROV90308.1"/>
    <property type="molecule type" value="Genomic_DNA"/>
</dbReference>
<dbReference type="PROSITE" id="PS50231">
    <property type="entry name" value="RICIN_B_LECTIN"/>
    <property type="match status" value="2"/>
</dbReference>
<feature type="region of interest" description="Disordered" evidence="1">
    <location>
        <begin position="203"/>
        <end position="251"/>
    </location>
</feature>
<sequence>MIKSLSLVAFAAYASADPIIWPRTVPSLDEAATAKAQQRDDTATRALSNTHIKTSDGKCLFVDKLSGDSRANLTPVKVANCGSTDGQGWDVITSGRHINAADSMLVVSTLTNACLDFDPRGPAGGQVTLYSCGGSPDGSGSVAASQIFPFNGERGPLDLRPINGPGKCLAVNGAVVDIADCNDGDAAQKFTFDDDGTAVTAASTTTEPATVQSSTTQSIAAKSTPAGLATPESTAISSTSASSIAAQNTIAKPTDAESIIETRVTGTTVTTTTGSGRASNPTKQILVSGAGNALNPSAVAEAHQRDDTAVRAFSSVSIRTDNDQCLSVDRTAGDYRENLIPISLIDCDDGVSTSAMWDIITKGKHNDGSGGSAALVVNKLTQGCISYDFRRDAGDQVLLFSCGGRADGSGSTNAGQLFPFTGETRFKLAPVSEGNATCIIPRNGRLDAGPCTGDDVSFFSVFNL</sequence>
<dbReference type="InterPro" id="IPR035992">
    <property type="entry name" value="Ricin_B-like_lectins"/>
</dbReference>
<dbReference type="Proteomes" id="UP000284375">
    <property type="component" value="Unassembled WGS sequence"/>
</dbReference>
<name>A0A423VH14_CYTCH</name>
<gene>
    <name evidence="4" type="ORF">VSDG_08171</name>
</gene>
<organism evidence="4 5">
    <name type="scientific">Cytospora chrysosperma</name>
    <name type="common">Cytospora canker fungus</name>
    <name type="synonym">Sphaeria chrysosperma</name>
    <dbReference type="NCBI Taxonomy" id="252740"/>
    <lineage>
        <taxon>Eukaryota</taxon>
        <taxon>Fungi</taxon>
        <taxon>Dikarya</taxon>
        <taxon>Ascomycota</taxon>
        <taxon>Pezizomycotina</taxon>
        <taxon>Sordariomycetes</taxon>
        <taxon>Sordariomycetidae</taxon>
        <taxon>Diaporthales</taxon>
        <taxon>Cytosporaceae</taxon>
        <taxon>Cytospora</taxon>
    </lineage>
</organism>
<keyword evidence="2" id="KW-0732">Signal</keyword>
<proteinExistence type="predicted"/>
<evidence type="ECO:0000256" key="2">
    <source>
        <dbReference type="SAM" id="SignalP"/>
    </source>
</evidence>
<reference evidence="4 5" key="1">
    <citation type="submission" date="2015-09" db="EMBL/GenBank/DDBJ databases">
        <title>Host preference determinants of Valsa canker pathogens revealed by comparative genomics.</title>
        <authorList>
            <person name="Yin Z."/>
            <person name="Huang L."/>
        </authorList>
    </citation>
    <scope>NUCLEOTIDE SEQUENCE [LARGE SCALE GENOMIC DNA]</scope>
    <source>
        <strain evidence="4 5">YSFL</strain>
    </source>
</reference>
<dbReference type="CDD" id="cd00161">
    <property type="entry name" value="beta-trefoil_Ricin-like"/>
    <property type="match status" value="1"/>
</dbReference>
<dbReference type="Pfam" id="PF00652">
    <property type="entry name" value="Ricin_B_lectin"/>
    <property type="match status" value="1"/>
</dbReference>
<feature type="compositionally biased region" description="Polar residues" evidence="1">
    <location>
        <begin position="203"/>
        <end position="221"/>
    </location>
</feature>
<feature type="chain" id="PRO_5019452630" description="Ricin B lectin domain-containing protein" evidence="2">
    <location>
        <begin position="17"/>
        <end position="464"/>
    </location>
</feature>
<dbReference type="Gene3D" id="2.80.10.50">
    <property type="match status" value="2"/>
</dbReference>
<evidence type="ECO:0000259" key="3">
    <source>
        <dbReference type="Pfam" id="PF00652"/>
    </source>
</evidence>
<evidence type="ECO:0000256" key="1">
    <source>
        <dbReference type="SAM" id="MobiDB-lite"/>
    </source>
</evidence>
<comment type="caution">
    <text evidence="4">The sequence shown here is derived from an EMBL/GenBank/DDBJ whole genome shotgun (WGS) entry which is preliminary data.</text>
</comment>
<dbReference type="SUPFAM" id="SSF50370">
    <property type="entry name" value="Ricin B-like lectins"/>
    <property type="match status" value="2"/>
</dbReference>
<feature type="compositionally biased region" description="Low complexity" evidence="1">
    <location>
        <begin position="229"/>
        <end position="251"/>
    </location>
</feature>
<dbReference type="InterPro" id="IPR000772">
    <property type="entry name" value="Ricin_B_lectin"/>
</dbReference>
<dbReference type="OrthoDB" id="5383818at2759"/>